<dbReference type="Gene3D" id="3.40.50.720">
    <property type="entry name" value="NAD(P)-binding Rossmann-like Domain"/>
    <property type="match status" value="1"/>
</dbReference>
<comment type="similarity">
    <text evidence="1">Belongs to the NAD(P)-dependent epimerase/dehydratase family.</text>
</comment>
<dbReference type="AlphaFoldDB" id="A0A1I3CBJ8"/>
<dbReference type="InterPro" id="IPR001509">
    <property type="entry name" value="Epimerase_deHydtase"/>
</dbReference>
<evidence type="ECO:0000313" key="4">
    <source>
        <dbReference type="Proteomes" id="UP000199518"/>
    </source>
</evidence>
<dbReference type="SUPFAM" id="SSF51735">
    <property type="entry name" value="NAD(P)-binding Rossmann-fold domains"/>
    <property type="match status" value="1"/>
</dbReference>
<dbReference type="PANTHER" id="PTHR43000">
    <property type="entry name" value="DTDP-D-GLUCOSE 4,6-DEHYDRATASE-RELATED"/>
    <property type="match status" value="1"/>
</dbReference>
<reference evidence="4" key="1">
    <citation type="submission" date="2016-10" db="EMBL/GenBank/DDBJ databases">
        <authorList>
            <person name="Varghese N."/>
            <person name="Submissions S."/>
        </authorList>
    </citation>
    <scope>NUCLEOTIDE SEQUENCE [LARGE SCALE GENOMIC DNA]</scope>
    <source>
        <strain evidence="4">DSM 26348</strain>
    </source>
</reference>
<dbReference type="InterPro" id="IPR036291">
    <property type="entry name" value="NAD(P)-bd_dom_sf"/>
</dbReference>
<sequence>MTTTMSQTAFVTGGAGFLGRRLIRCLVARNMTVRCLVRGSSDLAPLFAELSEKQQAQVQLVRGDVADRALLDEELPQTDIVYHLAAALGGSPSTMFLNTVIPTRTLLEAAALADVQRFVLVSSLGVYGTQHVRNWGKLDETTPVDPHPELRDPYTFSKIRQEAIAWEARERWGLPLVVVRPGVIYGPGRSLLTSRVGLSLGPLLVRMGGSQQLPYTYVENCASAIALAGVTPGIDGQIFNVVDDDLPNGKRILRTIRKSGQRVRSVWVPRLAIGPLSSIYERYANWSEGQLPAVITHYKSQAIWKPVRYSNEKAKHSLNWSPAISTEDALSKTVAG</sequence>
<protein>
    <submittedName>
        <fullName evidence="3">Nucleoside-diphosphate-sugar epimerase</fullName>
    </submittedName>
</protein>
<dbReference type="RefSeq" id="WP_092047893.1">
    <property type="nucleotide sequence ID" value="NZ_FOQD01000002.1"/>
</dbReference>
<dbReference type="EMBL" id="FOQD01000002">
    <property type="protein sequence ID" value="SFH71686.1"/>
    <property type="molecule type" value="Genomic_DNA"/>
</dbReference>
<keyword evidence="4" id="KW-1185">Reference proteome</keyword>
<dbReference type="OrthoDB" id="9811425at2"/>
<proteinExistence type="inferred from homology"/>
<evidence type="ECO:0000256" key="1">
    <source>
        <dbReference type="ARBA" id="ARBA00007637"/>
    </source>
</evidence>
<name>A0A1I3CBJ8_9PLAN</name>
<feature type="domain" description="NAD-dependent epimerase/dehydratase" evidence="2">
    <location>
        <begin position="10"/>
        <end position="241"/>
    </location>
</feature>
<dbReference type="Pfam" id="PF01370">
    <property type="entry name" value="Epimerase"/>
    <property type="match status" value="1"/>
</dbReference>
<dbReference type="Proteomes" id="UP000199518">
    <property type="component" value="Unassembled WGS sequence"/>
</dbReference>
<evidence type="ECO:0000313" key="3">
    <source>
        <dbReference type="EMBL" id="SFH71686.1"/>
    </source>
</evidence>
<organism evidence="3 4">
    <name type="scientific">Planctomicrobium piriforme</name>
    <dbReference type="NCBI Taxonomy" id="1576369"/>
    <lineage>
        <taxon>Bacteria</taxon>
        <taxon>Pseudomonadati</taxon>
        <taxon>Planctomycetota</taxon>
        <taxon>Planctomycetia</taxon>
        <taxon>Planctomycetales</taxon>
        <taxon>Planctomycetaceae</taxon>
        <taxon>Planctomicrobium</taxon>
    </lineage>
</organism>
<dbReference type="STRING" id="1576369.SAMN05421753_102201"/>
<gene>
    <name evidence="3" type="ORF">SAMN05421753_102201</name>
</gene>
<accession>A0A1I3CBJ8</accession>
<evidence type="ECO:0000259" key="2">
    <source>
        <dbReference type="Pfam" id="PF01370"/>
    </source>
</evidence>